<evidence type="ECO:0000256" key="1">
    <source>
        <dbReference type="SAM" id="Phobius"/>
    </source>
</evidence>
<dbReference type="EMBL" id="MT142269">
    <property type="protein sequence ID" value="QJA77212.1"/>
    <property type="molecule type" value="Genomic_DNA"/>
</dbReference>
<accession>A0A6M3K690</accession>
<name>A0A6M3K690_9ZZZZ</name>
<keyword evidence="1" id="KW-0812">Transmembrane</keyword>
<keyword evidence="1" id="KW-1133">Transmembrane helix</keyword>
<sequence length="70" mass="7935">MPYEPTLERIEKRLEKIDTKIDLIMTNCIPTLQSKTEYLDGRQQIILKVVLGIAIGFVLSVIGIICQGLF</sequence>
<dbReference type="AlphaFoldDB" id="A0A6M3K690"/>
<keyword evidence="1" id="KW-0472">Membrane</keyword>
<evidence type="ECO:0008006" key="3">
    <source>
        <dbReference type="Google" id="ProtNLM"/>
    </source>
</evidence>
<protein>
    <recommendedName>
        <fullName evidence="3">Tetrahydromethanopterin S-methyltransferase</fullName>
    </recommendedName>
</protein>
<evidence type="ECO:0000313" key="2">
    <source>
        <dbReference type="EMBL" id="QJA77212.1"/>
    </source>
</evidence>
<organism evidence="2">
    <name type="scientific">viral metagenome</name>
    <dbReference type="NCBI Taxonomy" id="1070528"/>
    <lineage>
        <taxon>unclassified sequences</taxon>
        <taxon>metagenomes</taxon>
        <taxon>organismal metagenomes</taxon>
    </lineage>
</organism>
<proteinExistence type="predicted"/>
<feature type="transmembrane region" description="Helical" evidence="1">
    <location>
        <begin position="45"/>
        <end position="65"/>
    </location>
</feature>
<gene>
    <name evidence="2" type="ORF">MM415A01353_0022</name>
</gene>
<reference evidence="2" key="1">
    <citation type="submission" date="2020-03" db="EMBL/GenBank/DDBJ databases">
        <title>The deep terrestrial virosphere.</title>
        <authorList>
            <person name="Holmfeldt K."/>
            <person name="Nilsson E."/>
            <person name="Simone D."/>
            <person name="Lopez-Fernandez M."/>
            <person name="Wu X."/>
            <person name="de Brujin I."/>
            <person name="Lundin D."/>
            <person name="Andersson A."/>
            <person name="Bertilsson S."/>
            <person name="Dopson M."/>
        </authorList>
    </citation>
    <scope>NUCLEOTIDE SEQUENCE</scope>
    <source>
        <strain evidence="2">MM415A01353</strain>
    </source>
</reference>